<evidence type="ECO:0000313" key="2">
    <source>
        <dbReference type="Proteomes" id="UP000039865"/>
    </source>
</evidence>
<gene>
    <name evidence="1" type="primary">Contig14300.g15233</name>
    <name evidence="1" type="ORF">STYLEM_6513</name>
</gene>
<reference evidence="1 2" key="1">
    <citation type="submission" date="2014-06" db="EMBL/GenBank/DDBJ databases">
        <authorList>
            <person name="Swart Estienne"/>
        </authorList>
    </citation>
    <scope>NUCLEOTIDE SEQUENCE [LARGE SCALE GENOMIC DNA]</scope>
    <source>
        <strain evidence="1 2">130c</strain>
    </source>
</reference>
<protein>
    <recommendedName>
        <fullName evidence="3">PAS domain-containing protein</fullName>
    </recommendedName>
</protein>
<dbReference type="Gene3D" id="3.30.450.20">
    <property type="entry name" value="PAS domain"/>
    <property type="match status" value="1"/>
</dbReference>
<dbReference type="SUPFAM" id="SSF55785">
    <property type="entry name" value="PYP-like sensor domain (PAS domain)"/>
    <property type="match status" value="1"/>
</dbReference>
<dbReference type="OMA" id="MINKISC"/>
<accession>A0A078A5M9</accession>
<sequence>MQSKIDTRNNLLITIYINQINKQIDSKLIQYIDLYLRINVQNQTFPALYKLLSIQKSINDDDLMTFQYLKSMIFQKADEQEQKKSRDYLNLDQILRIDELFVKYKNNVLQTSLTIERFWTEISKTDYIVMNLIALGNTIVEQYLQTKQIFESIIENQNDNEEAVVIHVKFLEKIMNFELESQYYSNLLNNIRQKLSIKKQSHYLQNQEQQAIILVSCLPTQTNKILYVNKTFYKTLGYNQAKDIQDRPLSAVIPREYADSHDKILDRFLNRIQFQSNFEKSQRRVWMLKKDLTILAGQIDTVLRISQKEDLVIQGIFNSSNEIITPNFTFNLKEAQILLCDEQGIIMNSSRSFIDKFIDTDFFSFDDARIFVHDVIIELSKFTDIELKEGVQAQMINKISCSQYKTKNMSENYLDIFLQQNIYNLPNKMIIKEYIILVQSDFQTNNKKRMTKKIFMDEEEKQIQK</sequence>
<keyword evidence="2" id="KW-1185">Reference proteome</keyword>
<proteinExistence type="predicted"/>
<dbReference type="Proteomes" id="UP000039865">
    <property type="component" value="Unassembled WGS sequence"/>
</dbReference>
<name>A0A078A5M9_STYLE</name>
<evidence type="ECO:0000313" key="1">
    <source>
        <dbReference type="EMBL" id="CDW77550.1"/>
    </source>
</evidence>
<dbReference type="InterPro" id="IPR035965">
    <property type="entry name" value="PAS-like_dom_sf"/>
</dbReference>
<organism evidence="1 2">
    <name type="scientific">Stylonychia lemnae</name>
    <name type="common">Ciliate</name>
    <dbReference type="NCBI Taxonomy" id="5949"/>
    <lineage>
        <taxon>Eukaryota</taxon>
        <taxon>Sar</taxon>
        <taxon>Alveolata</taxon>
        <taxon>Ciliophora</taxon>
        <taxon>Intramacronucleata</taxon>
        <taxon>Spirotrichea</taxon>
        <taxon>Stichotrichia</taxon>
        <taxon>Sporadotrichida</taxon>
        <taxon>Oxytrichidae</taxon>
        <taxon>Stylonychinae</taxon>
        <taxon>Stylonychia</taxon>
    </lineage>
</organism>
<dbReference type="AlphaFoldDB" id="A0A078A5M9"/>
<dbReference type="EMBL" id="CCKQ01006252">
    <property type="protein sequence ID" value="CDW77550.1"/>
    <property type="molecule type" value="Genomic_DNA"/>
</dbReference>
<evidence type="ECO:0008006" key="3">
    <source>
        <dbReference type="Google" id="ProtNLM"/>
    </source>
</evidence>
<dbReference type="InParanoid" id="A0A078A5M9"/>